<comment type="caution">
    <text evidence="1">The sequence shown here is derived from an EMBL/GenBank/DDBJ whole genome shotgun (WGS) entry which is preliminary data.</text>
</comment>
<accession>A0A2C6KN27</accession>
<dbReference type="EMBL" id="MIGC01004677">
    <property type="protein sequence ID" value="PHJ17796.1"/>
    <property type="molecule type" value="Genomic_DNA"/>
</dbReference>
<gene>
    <name evidence="1" type="ORF">CSUI_008382</name>
</gene>
<dbReference type="Proteomes" id="UP000221165">
    <property type="component" value="Unassembled WGS sequence"/>
</dbReference>
<name>A0A2C6KN27_9APIC</name>
<sequence>MNMHASMRAFLRVTAHSTTLVYLSARTCLRVSVQLFYAKVSACAYRTTSAPRFHSRLCVSRRVSACLYLLINRFLSINRSPHVRPCLSSYVHRFICMFPTTYL</sequence>
<dbReference type="VEuPathDB" id="ToxoDB:CSUI_008382"/>
<organism evidence="1 2">
    <name type="scientific">Cystoisospora suis</name>
    <dbReference type="NCBI Taxonomy" id="483139"/>
    <lineage>
        <taxon>Eukaryota</taxon>
        <taxon>Sar</taxon>
        <taxon>Alveolata</taxon>
        <taxon>Apicomplexa</taxon>
        <taxon>Conoidasida</taxon>
        <taxon>Coccidia</taxon>
        <taxon>Eucoccidiorida</taxon>
        <taxon>Eimeriorina</taxon>
        <taxon>Sarcocystidae</taxon>
        <taxon>Cystoisospora</taxon>
    </lineage>
</organism>
<evidence type="ECO:0000313" key="2">
    <source>
        <dbReference type="Proteomes" id="UP000221165"/>
    </source>
</evidence>
<dbReference type="RefSeq" id="XP_067919510.1">
    <property type="nucleotide sequence ID" value="XM_068068516.1"/>
</dbReference>
<dbReference type="GeneID" id="94431727"/>
<protein>
    <submittedName>
        <fullName evidence="1">Uncharacterized protein</fullName>
    </submittedName>
</protein>
<dbReference type="AlphaFoldDB" id="A0A2C6KN27"/>
<evidence type="ECO:0000313" key="1">
    <source>
        <dbReference type="EMBL" id="PHJ17796.1"/>
    </source>
</evidence>
<reference evidence="1 2" key="1">
    <citation type="journal article" date="2017" name="Int. J. Parasitol.">
        <title>The genome of the protozoan parasite Cystoisospora suis and a reverse vaccinology approach to identify vaccine candidates.</title>
        <authorList>
            <person name="Palmieri N."/>
            <person name="Shrestha A."/>
            <person name="Ruttkowski B."/>
            <person name="Beck T."/>
            <person name="Vogl C."/>
            <person name="Tomley F."/>
            <person name="Blake D.P."/>
            <person name="Joachim A."/>
        </authorList>
    </citation>
    <scope>NUCLEOTIDE SEQUENCE [LARGE SCALE GENOMIC DNA]</scope>
    <source>
        <strain evidence="1 2">Wien I</strain>
    </source>
</reference>
<keyword evidence="2" id="KW-1185">Reference proteome</keyword>
<proteinExistence type="predicted"/>